<dbReference type="EMBL" id="ML119156">
    <property type="protein sequence ID" value="RPB09043.1"/>
    <property type="molecule type" value="Genomic_DNA"/>
</dbReference>
<feature type="compositionally biased region" description="Acidic residues" evidence="1">
    <location>
        <begin position="41"/>
        <end position="50"/>
    </location>
</feature>
<accession>A0A3N4KEV0</accession>
<reference evidence="2 3" key="1">
    <citation type="journal article" date="2018" name="Nat. Ecol. Evol.">
        <title>Pezizomycetes genomes reveal the molecular basis of ectomycorrhizal truffle lifestyle.</title>
        <authorList>
            <person name="Murat C."/>
            <person name="Payen T."/>
            <person name="Noel B."/>
            <person name="Kuo A."/>
            <person name="Morin E."/>
            <person name="Chen J."/>
            <person name="Kohler A."/>
            <person name="Krizsan K."/>
            <person name="Balestrini R."/>
            <person name="Da Silva C."/>
            <person name="Montanini B."/>
            <person name="Hainaut M."/>
            <person name="Levati E."/>
            <person name="Barry K.W."/>
            <person name="Belfiori B."/>
            <person name="Cichocki N."/>
            <person name="Clum A."/>
            <person name="Dockter R.B."/>
            <person name="Fauchery L."/>
            <person name="Guy J."/>
            <person name="Iotti M."/>
            <person name="Le Tacon F."/>
            <person name="Lindquist E.A."/>
            <person name="Lipzen A."/>
            <person name="Malagnac F."/>
            <person name="Mello A."/>
            <person name="Molinier V."/>
            <person name="Miyauchi S."/>
            <person name="Poulain J."/>
            <person name="Riccioni C."/>
            <person name="Rubini A."/>
            <person name="Sitrit Y."/>
            <person name="Splivallo R."/>
            <person name="Traeger S."/>
            <person name="Wang M."/>
            <person name="Zifcakova L."/>
            <person name="Wipf D."/>
            <person name="Zambonelli A."/>
            <person name="Paolocci F."/>
            <person name="Nowrousian M."/>
            <person name="Ottonello S."/>
            <person name="Baldrian P."/>
            <person name="Spatafora J.W."/>
            <person name="Henrissat B."/>
            <person name="Nagy L.G."/>
            <person name="Aury J.M."/>
            <person name="Wincker P."/>
            <person name="Grigoriev I.V."/>
            <person name="Bonfante P."/>
            <person name="Martin F.M."/>
        </authorList>
    </citation>
    <scope>NUCLEOTIDE SEQUENCE [LARGE SCALE GENOMIC DNA]</scope>
    <source>
        <strain evidence="2 3">CCBAS932</strain>
    </source>
</reference>
<evidence type="ECO:0000313" key="2">
    <source>
        <dbReference type="EMBL" id="RPB09043.1"/>
    </source>
</evidence>
<name>A0A3N4KEV0_9PEZI</name>
<proteinExistence type="predicted"/>
<gene>
    <name evidence="2" type="ORF">P167DRAFT_577692</name>
</gene>
<sequence>MNPLPAQAHVSAGLMQAKKPFQTTRSRQPPCKKSEQPSSATEEEEEEEEGGVLISNMRTDSPGI</sequence>
<evidence type="ECO:0000313" key="3">
    <source>
        <dbReference type="Proteomes" id="UP000277580"/>
    </source>
</evidence>
<evidence type="ECO:0000256" key="1">
    <source>
        <dbReference type="SAM" id="MobiDB-lite"/>
    </source>
</evidence>
<dbReference type="Proteomes" id="UP000277580">
    <property type="component" value="Unassembled WGS sequence"/>
</dbReference>
<organism evidence="2 3">
    <name type="scientific">Morchella conica CCBAS932</name>
    <dbReference type="NCBI Taxonomy" id="1392247"/>
    <lineage>
        <taxon>Eukaryota</taxon>
        <taxon>Fungi</taxon>
        <taxon>Dikarya</taxon>
        <taxon>Ascomycota</taxon>
        <taxon>Pezizomycotina</taxon>
        <taxon>Pezizomycetes</taxon>
        <taxon>Pezizales</taxon>
        <taxon>Morchellaceae</taxon>
        <taxon>Morchella</taxon>
    </lineage>
</organism>
<dbReference type="AlphaFoldDB" id="A0A3N4KEV0"/>
<feature type="region of interest" description="Disordered" evidence="1">
    <location>
        <begin position="1"/>
        <end position="64"/>
    </location>
</feature>
<protein>
    <submittedName>
        <fullName evidence="2">Uncharacterized protein</fullName>
    </submittedName>
</protein>
<dbReference type="InParanoid" id="A0A3N4KEV0"/>
<keyword evidence="3" id="KW-1185">Reference proteome</keyword>